<evidence type="ECO:0000259" key="1">
    <source>
        <dbReference type="PROSITE" id="PS51725"/>
    </source>
</evidence>
<dbReference type="KEGG" id="ceu:A7L45_10665"/>
<dbReference type="PROSITE" id="PS51725">
    <property type="entry name" value="ABM"/>
    <property type="match status" value="1"/>
</dbReference>
<dbReference type="OrthoDB" id="287932at2"/>
<dbReference type="InterPro" id="IPR011008">
    <property type="entry name" value="Dimeric_a/b-barrel"/>
</dbReference>
<accession>A0A1J0GGU4</accession>
<sequence length="95" mass="11093">MITIVAKNSIKQGKTEEFKNLAEKLINESRKEKGNVSYNLYQDANDNNIFTFIEEWENEDIIKSHNASIHFTSIVPKFADLIEKKSEINLYKKIK</sequence>
<dbReference type="InterPro" id="IPR050744">
    <property type="entry name" value="AI-2_Isomerase_LsrG"/>
</dbReference>
<dbReference type="InterPro" id="IPR007138">
    <property type="entry name" value="ABM_dom"/>
</dbReference>
<dbReference type="AlphaFoldDB" id="A0A1J0GGU4"/>
<dbReference type="SUPFAM" id="SSF54909">
    <property type="entry name" value="Dimeric alpha+beta barrel"/>
    <property type="match status" value="1"/>
</dbReference>
<dbReference type="PANTHER" id="PTHR33336:SF15">
    <property type="entry name" value="ABM DOMAIN-CONTAINING PROTEIN"/>
    <property type="match status" value="1"/>
</dbReference>
<dbReference type="PANTHER" id="PTHR33336">
    <property type="entry name" value="QUINOL MONOOXYGENASE YGIN-RELATED"/>
    <property type="match status" value="1"/>
</dbReference>
<dbReference type="GO" id="GO:0004497">
    <property type="term" value="F:monooxygenase activity"/>
    <property type="evidence" value="ECO:0007669"/>
    <property type="project" value="UniProtKB-KW"/>
</dbReference>
<proteinExistence type="predicted"/>
<organism evidence="2 3">
    <name type="scientific">Clostridium estertheticum subsp. estertheticum</name>
    <dbReference type="NCBI Taxonomy" id="1552"/>
    <lineage>
        <taxon>Bacteria</taxon>
        <taxon>Bacillati</taxon>
        <taxon>Bacillota</taxon>
        <taxon>Clostridia</taxon>
        <taxon>Eubacteriales</taxon>
        <taxon>Clostridiaceae</taxon>
        <taxon>Clostridium</taxon>
    </lineage>
</organism>
<dbReference type="Pfam" id="PF03992">
    <property type="entry name" value="ABM"/>
    <property type="match status" value="1"/>
</dbReference>
<keyword evidence="2" id="KW-0503">Monooxygenase</keyword>
<reference evidence="3" key="1">
    <citation type="journal article" date="2016" name="Front. Microbiol.">
        <title>Complete Genome Sequence of Clostridium estertheticum DSM 8809, a Microbe Identified in Spoiled Vacuum Packed Beef.</title>
        <authorList>
            <person name="Yu Z."/>
            <person name="Gunn L."/>
            <person name="Brennan E."/>
            <person name="Reid R."/>
            <person name="Wall P.G."/>
            <person name="Gaora O.P."/>
            <person name="Hurley D."/>
            <person name="Bolton D."/>
            <person name="Fanning S."/>
        </authorList>
    </citation>
    <scope>NUCLEOTIDE SEQUENCE [LARGE SCALE GENOMIC DNA]</scope>
    <source>
        <strain evidence="3">DSM 8809</strain>
    </source>
</reference>
<feature type="domain" description="ABM" evidence="1">
    <location>
        <begin position="2"/>
        <end position="90"/>
    </location>
</feature>
<dbReference type="EMBL" id="CP015756">
    <property type="protein sequence ID" value="APC40495.1"/>
    <property type="molecule type" value="Genomic_DNA"/>
</dbReference>
<keyword evidence="2" id="KW-0560">Oxidoreductase</keyword>
<protein>
    <submittedName>
        <fullName evidence="2">Antibiotic biosynthesis monooxygenase</fullName>
    </submittedName>
</protein>
<dbReference type="RefSeq" id="WP_071612786.1">
    <property type="nucleotide sequence ID" value="NZ_CP015756.1"/>
</dbReference>
<gene>
    <name evidence="2" type="ORF">A7L45_10665</name>
</gene>
<keyword evidence="3" id="KW-1185">Reference proteome</keyword>
<dbReference type="STRING" id="1552.A7L45_10665"/>
<evidence type="ECO:0000313" key="2">
    <source>
        <dbReference type="EMBL" id="APC40495.1"/>
    </source>
</evidence>
<dbReference type="Gene3D" id="3.30.70.100">
    <property type="match status" value="1"/>
</dbReference>
<name>A0A1J0GGU4_9CLOT</name>
<dbReference type="Proteomes" id="UP000182569">
    <property type="component" value="Chromosome"/>
</dbReference>
<evidence type="ECO:0000313" key="3">
    <source>
        <dbReference type="Proteomes" id="UP000182569"/>
    </source>
</evidence>